<protein>
    <submittedName>
        <fullName evidence="2">Uncharacterized protein</fullName>
    </submittedName>
</protein>
<keyword evidence="3" id="KW-1185">Reference proteome</keyword>
<feature type="region of interest" description="Disordered" evidence="1">
    <location>
        <begin position="24"/>
        <end position="43"/>
    </location>
</feature>
<evidence type="ECO:0000256" key="1">
    <source>
        <dbReference type="SAM" id="MobiDB-lite"/>
    </source>
</evidence>
<feature type="region of interest" description="Disordered" evidence="1">
    <location>
        <begin position="75"/>
        <end position="125"/>
    </location>
</feature>
<dbReference type="AlphaFoldDB" id="A0AAN9WZE8"/>
<accession>A0AAN9WZE8</accession>
<gene>
    <name evidence="2" type="ORF">VNO80_01615</name>
</gene>
<proteinExistence type="predicted"/>
<reference evidence="2 3" key="1">
    <citation type="submission" date="2024-01" db="EMBL/GenBank/DDBJ databases">
        <title>The genomes of 5 underutilized Papilionoideae crops provide insights into root nodulation and disease resistanc.</title>
        <authorList>
            <person name="Jiang F."/>
        </authorList>
    </citation>
    <scope>NUCLEOTIDE SEQUENCE [LARGE SCALE GENOMIC DNA]</scope>
    <source>
        <strain evidence="2">JINMINGXINNONG_FW02</strain>
        <tissue evidence="2">Leaves</tissue>
    </source>
</reference>
<dbReference type="EMBL" id="JAYMYR010000001">
    <property type="protein sequence ID" value="KAK7382651.1"/>
    <property type="molecule type" value="Genomic_DNA"/>
</dbReference>
<dbReference type="Proteomes" id="UP001374584">
    <property type="component" value="Unassembled WGS sequence"/>
</dbReference>
<name>A0AAN9WZE8_PHACN</name>
<organism evidence="2 3">
    <name type="scientific">Phaseolus coccineus</name>
    <name type="common">Scarlet runner bean</name>
    <name type="synonym">Phaseolus multiflorus</name>
    <dbReference type="NCBI Taxonomy" id="3886"/>
    <lineage>
        <taxon>Eukaryota</taxon>
        <taxon>Viridiplantae</taxon>
        <taxon>Streptophyta</taxon>
        <taxon>Embryophyta</taxon>
        <taxon>Tracheophyta</taxon>
        <taxon>Spermatophyta</taxon>
        <taxon>Magnoliopsida</taxon>
        <taxon>eudicotyledons</taxon>
        <taxon>Gunneridae</taxon>
        <taxon>Pentapetalae</taxon>
        <taxon>rosids</taxon>
        <taxon>fabids</taxon>
        <taxon>Fabales</taxon>
        <taxon>Fabaceae</taxon>
        <taxon>Papilionoideae</taxon>
        <taxon>50 kb inversion clade</taxon>
        <taxon>NPAAA clade</taxon>
        <taxon>indigoferoid/millettioid clade</taxon>
        <taxon>Phaseoleae</taxon>
        <taxon>Phaseolus</taxon>
    </lineage>
</organism>
<evidence type="ECO:0000313" key="2">
    <source>
        <dbReference type="EMBL" id="KAK7382651.1"/>
    </source>
</evidence>
<evidence type="ECO:0000313" key="3">
    <source>
        <dbReference type="Proteomes" id="UP001374584"/>
    </source>
</evidence>
<sequence>MKCECTLSSSLFLQISKFVSFTLPLSPNPRPMPKPDVSKDPDGLLLIPWRGREAQAPIGTSPSLLKAIATIQTRTKKDKNLSKTTIDATKPQKLRTTASPPKAARRFQPKHEGLLRSASGKEHHR</sequence>
<comment type="caution">
    <text evidence="2">The sequence shown here is derived from an EMBL/GenBank/DDBJ whole genome shotgun (WGS) entry which is preliminary data.</text>
</comment>